<dbReference type="EMBL" id="JAGTUF010000001">
    <property type="protein sequence ID" value="MBR9970098.1"/>
    <property type="molecule type" value="Genomic_DNA"/>
</dbReference>
<evidence type="ECO:0000256" key="2">
    <source>
        <dbReference type="ARBA" id="ARBA00022729"/>
    </source>
</evidence>
<dbReference type="InterPro" id="IPR034984">
    <property type="entry name" value="Imelysin-like_IPPA"/>
</dbReference>
<evidence type="ECO:0000313" key="6">
    <source>
        <dbReference type="Proteomes" id="UP000680714"/>
    </source>
</evidence>
<dbReference type="Gene3D" id="1.20.1420.20">
    <property type="entry name" value="M75 peptidase, HXXE motif"/>
    <property type="match status" value="1"/>
</dbReference>
<comment type="caution">
    <text evidence="5">The sequence shown here is derived from an EMBL/GenBank/DDBJ whole genome shotgun (WGS) entry which is preliminary data.</text>
</comment>
<keyword evidence="2 3" id="KW-0732">Signal</keyword>
<proteinExistence type="predicted"/>
<evidence type="ECO:0000256" key="1">
    <source>
        <dbReference type="ARBA" id="ARBA00004196"/>
    </source>
</evidence>
<evidence type="ECO:0000313" key="5">
    <source>
        <dbReference type="EMBL" id="MBR9970098.1"/>
    </source>
</evidence>
<evidence type="ECO:0000256" key="3">
    <source>
        <dbReference type="SAM" id="SignalP"/>
    </source>
</evidence>
<gene>
    <name evidence="5" type="ORF">KEC16_00035</name>
</gene>
<feature type="chain" id="PRO_5047133304" evidence="3">
    <location>
        <begin position="20"/>
        <end position="358"/>
    </location>
</feature>
<name>A0ABS5I8T0_9PROT</name>
<organism evidence="5 6">
    <name type="scientific">Magnetospirillum sulfuroxidans</name>
    <dbReference type="NCBI Taxonomy" id="611300"/>
    <lineage>
        <taxon>Bacteria</taxon>
        <taxon>Pseudomonadati</taxon>
        <taxon>Pseudomonadota</taxon>
        <taxon>Alphaproteobacteria</taxon>
        <taxon>Rhodospirillales</taxon>
        <taxon>Rhodospirillaceae</taxon>
        <taxon>Magnetospirillum</taxon>
    </lineage>
</organism>
<feature type="domain" description="Imelysin-like" evidence="4">
    <location>
        <begin position="35"/>
        <end position="327"/>
    </location>
</feature>
<evidence type="ECO:0000259" key="4">
    <source>
        <dbReference type="Pfam" id="PF09375"/>
    </source>
</evidence>
<dbReference type="InterPro" id="IPR038352">
    <property type="entry name" value="Imelysin_sf"/>
</dbReference>
<dbReference type="CDD" id="cd14659">
    <property type="entry name" value="Imelysin-like_IPPA"/>
    <property type="match status" value="1"/>
</dbReference>
<dbReference type="InterPro" id="IPR018976">
    <property type="entry name" value="Imelysin-like"/>
</dbReference>
<dbReference type="Pfam" id="PF09375">
    <property type="entry name" value="Peptidase_M75"/>
    <property type="match status" value="1"/>
</dbReference>
<sequence length="358" mass="38089">MRFWSLLGLGLLAASPAQAALDYAGLLTLAADGPIIASYQDFQSQTDALKQSVESFCAAPDAGGLEAARTAFHATTDSWQQVQWIGYGPVEAFHRGQRVQFWPDKKNAGDRQMLALLKDRKADAVDPNRVVFASVAIQGLPALEMLLFGDGQADKVLAGGDETALRCRLISGIAHNLNRIGGELVHEWAKPDGFTALLKNAGTGANPYADHRQAASQMFNALHGQLSAITEVKLAHPLGAAAAEARPGRSENWRSKRSARNIDINLESMRAVFAASFAPILAANGKSAAADRFLAALTEAQATLRKLPAPMEVAMTDPEGWKQLAGVKAKIKAAALILETDIANALDLQVGFNALDGD</sequence>
<comment type="subcellular location">
    <subcellularLocation>
        <location evidence="1">Cell envelope</location>
    </subcellularLocation>
</comment>
<accession>A0ABS5I8T0</accession>
<feature type="signal peptide" evidence="3">
    <location>
        <begin position="1"/>
        <end position="19"/>
    </location>
</feature>
<protein>
    <submittedName>
        <fullName evidence="5">Imelysin family protein</fullName>
    </submittedName>
</protein>
<dbReference type="Proteomes" id="UP000680714">
    <property type="component" value="Unassembled WGS sequence"/>
</dbReference>
<keyword evidence="6" id="KW-1185">Reference proteome</keyword>
<dbReference type="RefSeq" id="WP_211545617.1">
    <property type="nucleotide sequence ID" value="NZ_JAGTUF010000001.1"/>
</dbReference>
<reference evidence="5 6" key="1">
    <citation type="submission" date="2021-04" db="EMBL/GenBank/DDBJ databases">
        <title>Magnetospirillum sulfuroxidans sp. nov., a facultative chemolithoautotrophic sulfur-oxidizing alphaproteobacterium isolated from freshwater sediment and proposals for Paramagetospirillum gen. nov., and Magnetospirillaceae fam. nov.</title>
        <authorList>
            <person name="Koziaeva V."/>
            <person name="Geelhoed J.S."/>
            <person name="Sorokin D.Y."/>
            <person name="Grouzdev D.S."/>
        </authorList>
    </citation>
    <scope>NUCLEOTIDE SEQUENCE [LARGE SCALE GENOMIC DNA]</scope>
    <source>
        <strain evidence="5 6">J10</strain>
    </source>
</reference>